<dbReference type="InParanoid" id="K3XP21"/>
<evidence type="ECO:0000313" key="1">
    <source>
        <dbReference type="EnsemblPlants" id="KQL07371"/>
    </source>
</evidence>
<reference evidence="1" key="2">
    <citation type="submission" date="2018-08" db="UniProtKB">
        <authorList>
            <consortium name="EnsemblPlants"/>
        </authorList>
    </citation>
    <scope>IDENTIFICATION</scope>
    <source>
        <strain evidence="1">Yugu1</strain>
    </source>
</reference>
<reference evidence="2" key="1">
    <citation type="journal article" date="2012" name="Nat. Biotechnol.">
        <title>Reference genome sequence of the model plant Setaria.</title>
        <authorList>
            <person name="Bennetzen J.L."/>
            <person name="Schmutz J."/>
            <person name="Wang H."/>
            <person name="Percifield R."/>
            <person name="Hawkins J."/>
            <person name="Pontaroli A.C."/>
            <person name="Estep M."/>
            <person name="Feng L."/>
            <person name="Vaughn J.N."/>
            <person name="Grimwood J."/>
            <person name="Jenkins J."/>
            <person name="Barry K."/>
            <person name="Lindquist E."/>
            <person name="Hellsten U."/>
            <person name="Deshpande S."/>
            <person name="Wang X."/>
            <person name="Wu X."/>
            <person name="Mitros T."/>
            <person name="Triplett J."/>
            <person name="Yang X."/>
            <person name="Ye C.Y."/>
            <person name="Mauro-Herrera M."/>
            <person name="Wang L."/>
            <person name="Li P."/>
            <person name="Sharma M."/>
            <person name="Sharma R."/>
            <person name="Ronald P.C."/>
            <person name="Panaud O."/>
            <person name="Kellogg E.A."/>
            <person name="Brutnell T.P."/>
            <person name="Doust A.N."/>
            <person name="Tuskan G.A."/>
            <person name="Rokhsar D."/>
            <person name="Devos K.M."/>
        </authorList>
    </citation>
    <scope>NUCLEOTIDE SEQUENCE [LARGE SCALE GENOMIC DNA]</scope>
    <source>
        <strain evidence="2">cv. Yugu1</strain>
    </source>
</reference>
<name>K3XP21_SETIT</name>
<proteinExistence type="predicted"/>
<accession>K3XP21</accession>
<sequence>MTQLYPNQLLILKVCFTLQAAIGRGSLERSCNCKIQYGSKKKILSEEKLLDEWNRHYSATNSTDGE</sequence>
<dbReference type="HOGENOM" id="CLU_2836046_0_0_1"/>
<dbReference type="Gramene" id="KQL07371">
    <property type="protein sequence ID" value="KQL07371"/>
    <property type="gene ID" value="SETIT_003644mg"/>
</dbReference>
<dbReference type="Proteomes" id="UP000004995">
    <property type="component" value="Unassembled WGS sequence"/>
</dbReference>
<dbReference type="EMBL" id="AGNK02003337">
    <property type="status" value="NOT_ANNOTATED_CDS"/>
    <property type="molecule type" value="Genomic_DNA"/>
</dbReference>
<keyword evidence="2" id="KW-1185">Reference proteome</keyword>
<dbReference type="EnsemblPlants" id="KQL07371">
    <property type="protein sequence ID" value="KQL07371"/>
    <property type="gene ID" value="SETIT_003644mg"/>
</dbReference>
<organism evidence="1 2">
    <name type="scientific">Setaria italica</name>
    <name type="common">Foxtail millet</name>
    <name type="synonym">Panicum italicum</name>
    <dbReference type="NCBI Taxonomy" id="4555"/>
    <lineage>
        <taxon>Eukaryota</taxon>
        <taxon>Viridiplantae</taxon>
        <taxon>Streptophyta</taxon>
        <taxon>Embryophyta</taxon>
        <taxon>Tracheophyta</taxon>
        <taxon>Spermatophyta</taxon>
        <taxon>Magnoliopsida</taxon>
        <taxon>Liliopsida</taxon>
        <taxon>Poales</taxon>
        <taxon>Poaceae</taxon>
        <taxon>PACMAD clade</taxon>
        <taxon>Panicoideae</taxon>
        <taxon>Panicodae</taxon>
        <taxon>Paniceae</taxon>
        <taxon>Cenchrinae</taxon>
        <taxon>Setaria</taxon>
    </lineage>
</organism>
<evidence type="ECO:0000313" key="2">
    <source>
        <dbReference type="Proteomes" id="UP000004995"/>
    </source>
</evidence>
<protein>
    <submittedName>
        <fullName evidence="1">Uncharacterized protein</fullName>
    </submittedName>
</protein>
<dbReference type="AlphaFoldDB" id="K3XP21"/>